<organism evidence="10 11">
    <name type="scientific">Caulobacter hibisci</name>
    <dbReference type="NCBI Taxonomy" id="2035993"/>
    <lineage>
        <taxon>Bacteria</taxon>
        <taxon>Pseudomonadati</taxon>
        <taxon>Pseudomonadota</taxon>
        <taxon>Alphaproteobacteria</taxon>
        <taxon>Caulobacterales</taxon>
        <taxon>Caulobacteraceae</taxon>
        <taxon>Caulobacter</taxon>
    </lineage>
</organism>
<keyword evidence="3" id="KW-0326">Glycosidase</keyword>
<dbReference type="Gene3D" id="2.60.40.10">
    <property type="entry name" value="Immunoglobulins"/>
    <property type="match status" value="3"/>
</dbReference>
<feature type="chain" id="PRO_5046658611" evidence="5">
    <location>
        <begin position="28"/>
        <end position="843"/>
    </location>
</feature>
<dbReference type="Pfam" id="PF02836">
    <property type="entry name" value="Glyco_hydro_2_C"/>
    <property type="match status" value="2"/>
</dbReference>
<sequence>MVEFSRRQALAATAGVAAFAAASSSHAAPPKSGKPGKPAAPARPAPVVVDLGPRERTSLDFDWKFHLGHAQDPARDFGFGANQRTYAKAGADAPNWWVAAAAQKGFDDSAWTPVTLPHDWAVTLPFVNNPAYVPSGKPDDEDLRAAHGYKALGREFPDTSVGWYRKSFALPASDAGKRLSIEFDGVMRDAVVIVNGYILESEDSGYASFRVDITDIANLGGDNLITVRVDASLGEGWFYEGAGIYRHVWLVKTAPVHVPQWGVFVKAKVDGALTIDTDLANDGEAPAEFELVHTVLDGAGKPALAVAPAAGRLPAWQRQSLSQTVTLDKPVLWSLENPHLYTLVTEVKVAGAVVDRFATPFGVRSVRFDPAKGLFLNDKHVKLQGTCNHQDHAGVGAAIPDALQVWRIEQLQSMGCNAYRASHNPSTPELMDACDRLGVLFIAETRRMSSDPTSLDEMERLIRRDRNHPSIILWSIGNEEPQQGTARGAKVARTMKRLVNRLDPTRGVTAAMDSGFGDGITAELDVIGFNYRHEKMDDFHARFPNLPIIGSESGSTVTTRGEYLRSEAKSYVPAYDTDHPWWATTAEKWWSHAADRPWMGGGFIWTGFDYRGEPTPFNRWPSISSHFGALDTCGFPKDNYYYYRAWWRAEPLLHLFPHWNWEGQEGQPVAVWAHSNCDKVELFLNGKSQGIREVKANHHVEWSVPYAPGVIEAHGYKDGKVILRQRRETAGPAAALRLTTDRSGLAADGQDVGILKVEVVDAKGRPVAKAEDLVTFAVTGPGEVIGVGNGNPTSHESDVASSRKLFNGLAQAIVRTKRGQAGEVRVLASAPGLKPASLALKAG</sequence>
<evidence type="ECO:0000259" key="7">
    <source>
        <dbReference type="Pfam" id="PF02836"/>
    </source>
</evidence>
<dbReference type="Proteomes" id="UP000639859">
    <property type="component" value="Unassembled WGS sequence"/>
</dbReference>
<accession>A0ABS0T2C9</accession>
<evidence type="ECO:0000259" key="9">
    <source>
        <dbReference type="Pfam" id="PF18565"/>
    </source>
</evidence>
<gene>
    <name evidence="10" type="ORF">I4Q42_20430</name>
</gene>
<dbReference type="InterPro" id="IPR008964">
    <property type="entry name" value="Invasin/intimin_cell_adhesion"/>
</dbReference>
<dbReference type="EMBL" id="JADWOX010000018">
    <property type="protein sequence ID" value="MBI1686042.1"/>
    <property type="molecule type" value="Genomic_DNA"/>
</dbReference>
<dbReference type="SUPFAM" id="SSF51445">
    <property type="entry name" value="(Trans)glycosidases"/>
    <property type="match status" value="1"/>
</dbReference>
<dbReference type="InterPro" id="IPR023232">
    <property type="entry name" value="Glyco_hydro_2_AS"/>
</dbReference>
<feature type="domain" description="Glycoside hydrolase family 2" evidence="9">
    <location>
        <begin position="736"/>
        <end position="838"/>
    </location>
</feature>
<dbReference type="InterPro" id="IPR017853">
    <property type="entry name" value="GH"/>
</dbReference>
<dbReference type="Gene3D" id="3.20.20.80">
    <property type="entry name" value="Glycosidases"/>
    <property type="match status" value="1"/>
</dbReference>
<keyword evidence="2" id="KW-0378">Hydrolase</keyword>
<dbReference type="SUPFAM" id="SSF49373">
    <property type="entry name" value="Invasin/intimin cell-adhesion fragments"/>
    <property type="match status" value="1"/>
</dbReference>
<feature type="domain" description="Glycoside hydrolase family 2 catalytic" evidence="7">
    <location>
        <begin position="373"/>
        <end position="446"/>
    </location>
</feature>
<dbReference type="Gene3D" id="2.60.120.260">
    <property type="entry name" value="Galactose-binding domain-like"/>
    <property type="match status" value="1"/>
</dbReference>
<dbReference type="InterPro" id="IPR006102">
    <property type="entry name" value="Ig-like_GH2"/>
</dbReference>
<comment type="caution">
    <text evidence="10">The sequence shown here is derived from an EMBL/GenBank/DDBJ whole genome shotgun (WGS) entry which is preliminary data.</text>
</comment>
<protein>
    <submittedName>
        <fullName evidence="10">DUF4982 domain-containing protein</fullName>
    </submittedName>
</protein>
<dbReference type="RefSeq" id="WP_198577941.1">
    <property type="nucleotide sequence ID" value="NZ_JADWOX010000018.1"/>
</dbReference>
<dbReference type="Pfam" id="PF16355">
    <property type="entry name" value="DUF4982"/>
    <property type="match status" value="1"/>
</dbReference>
<dbReference type="PROSITE" id="PS00608">
    <property type="entry name" value="GLYCOSYL_HYDROL_F2_2"/>
    <property type="match status" value="1"/>
</dbReference>
<dbReference type="SUPFAM" id="SSF49785">
    <property type="entry name" value="Galactose-binding domain-like"/>
    <property type="match status" value="1"/>
</dbReference>
<dbReference type="Pfam" id="PF18565">
    <property type="entry name" value="Glyco_hydro2_C5"/>
    <property type="match status" value="1"/>
</dbReference>
<evidence type="ECO:0000259" key="8">
    <source>
        <dbReference type="Pfam" id="PF16355"/>
    </source>
</evidence>
<dbReference type="NCBIfam" id="NF041462">
    <property type="entry name" value="GalA"/>
    <property type="match status" value="1"/>
</dbReference>
<evidence type="ECO:0000256" key="4">
    <source>
        <dbReference type="SAM" id="MobiDB-lite"/>
    </source>
</evidence>
<evidence type="ECO:0000313" key="11">
    <source>
        <dbReference type="Proteomes" id="UP000639859"/>
    </source>
</evidence>
<evidence type="ECO:0000256" key="1">
    <source>
        <dbReference type="ARBA" id="ARBA00007401"/>
    </source>
</evidence>
<feature type="domain" description="Glycoside hydrolase family 2 catalytic" evidence="7">
    <location>
        <begin position="452"/>
        <end position="559"/>
    </location>
</feature>
<dbReference type="InterPro" id="IPR036156">
    <property type="entry name" value="Beta-gal/glucu_dom_sf"/>
</dbReference>
<feature type="region of interest" description="Disordered" evidence="4">
    <location>
        <begin position="22"/>
        <end position="45"/>
    </location>
</feature>
<proteinExistence type="inferred from homology"/>
<feature type="signal peptide" evidence="5">
    <location>
        <begin position="1"/>
        <end position="27"/>
    </location>
</feature>
<keyword evidence="5" id="KW-0732">Signal</keyword>
<dbReference type="InterPro" id="IPR013783">
    <property type="entry name" value="Ig-like_fold"/>
</dbReference>
<dbReference type="PANTHER" id="PTHR42732">
    <property type="entry name" value="BETA-GALACTOSIDASE"/>
    <property type="match status" value="1"/>
</dbReference>
<dbReference type="SUPFAM" id="SSF49303">
    <property type="entry name" value="beta-Galactosidase/glucuronidase domain"/>
    <property type="match status" value="1"/>
</dbReference>
<dbReference type="InterPro" id="IPR006103">
    <property type="entry name" value="Glyco_hydro_2_cat"/>
</dbReference>
<dbReference type="Pfam" id="PF00703">
    <property type="entry name" value="Glyco_hydro_2"/>
    <property type="match status" value="1"/>
</dbReference>
<feature type="domain" description="Glycoside hydrolase family 2 immunoglobulin-like beta-sandwich" evidence="6">
    <location>
        <begin position="266"/>
        <end position="364"/>
    </location>
</feature>
<dbReference type="PANTHER" id="PTHR42732:SF1">
    <property type="entry name" value="BETA-MANNOSIDASE"/>
    <property type="match status" value="1"/>
</dbReference>
<evidence type="ECO:0000256" key="3">
    <source>
        <dbReference type="ARBA" id="ARBA00023295"/>
    </source>
</evidence>
<dbReference type="InterPro" id="IPR040605">
    <property type="entry name" value="Glyco_hydro2_dom5"/>
</dbReference>
<dbReference type="InterPro" id="IPR006311">
    <property type="entry name" value="TAT_signal"/>
</dbReference>
<keyword evidence="11" id="KW-1185">Reference proteome</keyword>
<evidence type="ECO:0000256" key="5">
    <source>
        <dbReference type="SAM" id="SignalP"/>
    </source>
</evidence>
<dbReference type="InterPro" id="IPR008979">
    <property type="entry name" value="Galactose-bd-like_sf"/>
</dbReference>
<evidence type="ECO:0000259" key="6">
    <source>
        <dbReference type="Pfam" id="PF00703"/>
    </source>
</evidence>
<reference evidence="10 11" key="1">
    <citation type="submission" date="2020-11" db="EMBL/GenBank/DDBJ databases">
        <title>genome sequence of strain KACC 18849.</title>
        <authorList>
            <person name="Gao J."/>
            <person name="Zhang X."/>
        </authorList>
    </citation>
    <scope>NUCLEOTIDE SEQUENCE [LARGE SCALE GENOMIC DNA]</scope>
    <source>
        <strain evidence="10 11">KACC 18849</strain>
    </source>
</reference>
<dbReference type="PROSITE" id="PS51318">
    <property type="entry name" value="TAT"/>
    <property type="match status" value="1"/>
</dbReference>
<name>A0ABS0T2C9_9CAUL</name>
<evidence type="ECO:0000313" key="10">
    <source>
        <dbReference type="EMBL" id="MBI1686042.1"/>
    </source>
</evidence>
<comment type="similarity">
    <text evidence="1">Belongs to the glycosyl hydrolase 2 family.</text>
</comment>
<dbReference type="InterPro" id="IPR051913">
    <property type="entry name" value="GH2_Domain-Containing"/>
</dbReference>
<dbReference type="InterPro" id="IPR048230">
    <property type="entry name" value="GalA-like"/>
</dbReference>
<feature type="domain" description="DUF4982" evidence="8">
    <location>
        <begin position="666"/>
        <end position="722"/>
    </location>
</feature>
<evidence type="ECO:0000256" key="2">
    <source>
        <dbReference type="ARBA" id="ARBA00022801"/>
    </source>
</evidence>
<dbReference type="InterPro" id="IPR032311">
    <property type="entry name" value="DUF4982"/>
</dbReference>